<evidence type="ECO:0000256" key="6">
    <source>
        <dbReference type="SAM" id="MobiDB-lite"/>
    </source>
</evidence>
<feature type="transmembrane region" description="Helical" evidence="7">
    <location>
        <begin position="109"/>
        <end position="136"/>
    </location>
</feature>
<organism evidence="9 10">
    <name type="scientific">Chondrus crispus</name>
    <name type="common">Carrageen Irish moss</name>
    <name type="synonym">Polymorpha crispa</name>
    <dbReference type="NCBI Taxonomy" id="2769"/>
    <lineage>
        <taxon>Eukaryota</taxon>
        <taxon>Rhodophyta</taxon>
        <taxon>Florideophyceae</taxon>
        <taxon>Rhodymeniophycidae</taxon>
        <taxon>Gigartinales</taxon>
        <taxon>Gigartinaceae</taxon>
        <taxon>Chondrus</taxon>
    </lineage>
</organism>
<dbReference type="EMBL" id="HG002017">
    <property type="protein sequence ID" value="CDF39276.1"/>
    <property type="molecule type" value="Genomic_DNA"/>
</dbReference>
<evidence type="ECO:0000256" key="4">
    <source>
        <dbReference type="ARBA" id="ARBA00023002"/>
    </source>
</evidence>
<gene>
    <name evidence="9" type="ORF">CHC_T00010210001</name>
</gene>
<feature type="domain" description="FAD-binding FR-type" evidence="8">
    <location>
        <begin position="225"/>
        <end position="337"/>
    </location>
</feature>
<dbReference type="PANTHER" id="PTHR11972">
    <property type="entry name" value="NADPH OXIDASE"/>
    <property type="match status" value="1"/>
</dbReference>
<dbReference type="InterPro" id="IPR013130">
    <property type="entry name" value="Fe3_Rdtase_TM_dom"/>
</dbReference>
<feature type="compositionally biased region" description="Basic and acidic residues" evidence="6">
    <location>
        <begin position="452"/>
        <end position="465"/>
    </location>
</feature>
<dbReference type="PhylomeDB" id="R7QP63"/>
<dbReference type="OMA" id="RIFFICI"/>
<evidence type="ECO:0000256" key="3">
    <source>
        <dbReference type="ARBA" id="ARBA00022989"/>
    </source>
</evidence>
<keyword evidence="10" id="KW-1185">Reference proteome</keyword>
<dbReference type="SUPFAM" id="SSF63380">
    <property type="entry name" value="Riboflavin synthase domain-like"/>
    <property type="match status" value="1"/>
</dbReference>
<evidence type="ECO:0000256" key="7">
    <source>
        <dbReference type="SAM" id="Phobius"/>
    </source>
</evidence>
<feature type="transmembrane region" description="Helical" evidence="7">
    <location>
        <begin position="563"/>
        <end position="588"/>
    </location>
</feature>
<dbReference type="InterPro" id="IPR039261">
    <property type="entry name" value="FNR_nucleotide-bd"/>
</dbReference>
<dbReference type="GeneID" id="17326915"/>
<dbReference type="AlphaFoldDB" id="R7QP63"/>
<dbReference type="OrthoDB" id="6101at2759"/>
<dbReference type="Pfam" id="PF01794">
    <property type="entry name" value="Ferric_reduct"/>
    <property type="match status" value="1"/>
</dbReference>
<sequence length="825" mass="93203">MIPRSKPDVARLSARIEAYLSTHAFKVLFFAFYGAAVTLMFAWGFKAEFTFEDNFDMPHFNTVRWFIGIARGMGYTLNLNTAFVILLASRLLFTKLRDSPLQLVLPFDAAFPALHIVVGYTIFFAVLVHGSFHFVWLITWDAWTWGLWSFNMSVITGFLLAIVFGTMLVLARPSVRKNNFRLFYAVHIIGATLFFGLLIIHGMFRQVPYTYKWVIPPLILYAIDRFLRRRKVSAVELFLSAENAVLKDGDILELRVPKAFSYQAGQYAEVQVPFINREWHPFTIASAPQDKTMCFYIKALGDWTKELRGAFQARVDGAVTDSLQVNIRGPYGAPAQHVGLYERVVLISGGIGSTPFTSICKDLHHHKVKENATSATGFEPSTSTLLKRIESRVSTAISTLYGVDISNAKDINQEEEEKRVYLANMLNLTAPGSGSSSGETTELEVEMVDASKQADESSSDSDRSTSMESYNVKNMLRKEQDEEYILDDIKNSANARRGNRERLSHLYEGRSKVLEFLHTSRVNLLLLFVLIARIFFICISSIIKADYIMINAEPHAIESGLWIVIVDTVLSIIFAIVLPLTIFLELSYMGSRFFRTVGRTLDFFVFLPLTITSASLGIKALVTERTDEQIVLFLHYIVFLPTLFVLLAVRMYRALGKRTLLTDAPCHCSHRDIVPNVDFVWTVPHENDDEWLRSELEPLADGTELKLHRYVTRAKEVDMEAGSEFITSSNTGRPEWDEIFGKIAAEAPSNSVVGVFFCGPHKMGDSVQSAMRRAEINSNLRGAYLRSTKEKTLMKDLGLPQRGLIKMLMGTGCSVRFVFREENFG</sequence>
<dbReference type="GO" id="GO:0005886">
    <property type="term" value="C:plasma membrane"/>
    <property type="evidence" value="ECO:0007669"/>
    <property type="project" value="TreeGrafter"/>
</dbReference>
<dbReference type="InterPro" id="IPR013112">
    <property type="entry name" value="FAD-bd_8"/>
</dbReference>
<dbReference type="RefSeq" id="XP_005719187.1">
    <property type="nucleotide sequence ID" value="XM_005719130.1"/>
</dbReference>
<reference evidence="10" key="1">
    <citation type="journal article" date="2013" name="Proc. Natl. Acad. Sci. U.S.A.">
        <title>Genome structure and metabolic features in the red seaweed Chondrus crispus shed light on evolution of the Archaeplastida.</title>
        <authorList>
            <person name="Collen J."/>
            <person name="Porcel B."/>
            <person name="Carre W."/>
            <person name="Ball S.G."/>
            <person name="Chaparro C."/>
            <person name="Tonon T."/>
            <person name="Barbeyron T."/>
            <person name="Michel G."/>
            <person name="Noel B."/>
            <person name="Valentin K."/>
            <person name="Elias M."/>
            <person name="Artiguenave F."/>
            <person name="Arun A."/>
            <person name="Aury J.M."/>
            <person name="Barbosa-Neto J.F."/>
            <person name="Bothwell J.H."/>
            <person name="Bouget F.Y."/>
            <person name="Brillet L."/>
            <person name="Cabello-Hurtado F."/>
            <person name="Capella-Gutierrez S."/>
            <person name="Charrier B."/>
            <person name="Cladiere L."/>
            <person name="Cock J.M."/>
            <person name="Coelho S.M."/>
            <person name="Colleoni C."/>
            <person name="Czjzek M."/>
            <person name="Da Silva C."/>
            <person name="Delage L."/>
            <person name="Denoeud F."/>
            <person name="Deschamps P."/>
            <person name="Dittami S.M."/>
            <person name="Gabaldon T."/>
            <person name="Gachon C.M."/>
            <person name="Groisillier A."/>
            <person name="Herve C."/>
            <person name="Jabbari K."/>
            <person name="Katinka M."/>
            <person name="Kloareg B."/>
            <person name="Kowalczyk N."/>
            <person name="Labadie K."/>
            <person name="Leblanc C."/>
            <person name="Lopez P.J."/>
            <person name="McLachlan D.H."/>
            <person name="Meslet-Cladiere L."/>
            <person name="Moustafa A."/>
            <person name="Nehr Z."/>
            <person name="Nyvall Collen P."/>
            <person name="Panaud O."/>
            <person name="Partensky F."/>
            <person name="Poulain J."/>
            <person name="Rensing S.A."/>
            <person name="Rousvoal S."/>
            <person name="Samson G."/>
            <person name="Symeonidi A."/>
            <person name="Weissenbach J."/>
            <person name="Zambounis A."/>
            <person name="Wincker P."/>
            <person name="Boyen C."/>
        </authorList>
    </citation>
    <scope>NUCLEOTIDE SEQUENCE [LARGE SCALE GENOMIC DNA]</scope>
    <source>
        <strain evidence="10">cv. Stackhouse</strain>
    </source>
</reference>
<evidence type="ECO:0000256" key="5">
    <source>
        <dbReference type="ARBA" id="ARBA00023136"/>
    </source>
</evidence>
<name>R7QP63_CHOCR</name>
<dbReference type="Pfam" id="PF08022">
    <property type="entry name" value="FAD_binding_8"/>
    <property type="match status" value="1"/>
</dbReference>
<evidence type="ECO:0000313" key="9">
    <source>
        <dbReference type="EMBL" id="CDF39276.1"/>
    </source>
</evidence>
<keyword evidence="3 7" id="KW-1133">Transmembrane helix</keyword>
<dbReference type="GO" id="GO:0016491">
    <property type="term" value="F:oxidoreductase activity"/>
    <property type="evidence" value="ECO:0007669"/>
    <property type="project" value="UniProtKB-KW"/>
</dbReference>
<evidence type="ECO:0000259" key="8">
    <source>
        <dbReference type="PROSITE" id="PS51384"/>
    </source>
</evidence>
<feature type="transmembrane region" description="Helical" evidence="7">
    <location>
        <begin position="522"/>
        <end position="543"/>
    </location>
</feature>
<keyword evidence="4" id="KW-0560">Oxidoreductase</keyword>
<evidence type="ECO:0000256" key="2">
    <source>
        <dbReference type="ARBA" id="ARBA00022692"/>
    </source>
</evidence>
<dbReference type="InterPro" id="IPR050369">
    <property type="entry name" value="RBOH/FRE"/>
</dbReference>
<feature type="transmembrane region" description="Helical" evidence="7">
    <location>
        <begin position="148"/>
        <end position="170"/>
    </location>
</feature>
<feature type="transmembrane region" description="Helical" evidence="7">
    <location>
        <begin position="600"/>
        <end position="618"/>
    </location>
</feature>
<accession>R7QP63</accession>
<dbReference type="Gramene" id="CDF39276">
    <property type="protein sequence ID" value="CDF39276"/>
    <property type="gene ID" value="CHC_T00010210001"/>
</dbReference>
<dbReference type="InterPro" id="IPR017927">
    <property type="entry name" value="FAD-bd_FR_type"/>
</dbReference>
<evidence type="ECO:0000313" key="10">
    <source>
        <dbReference type="Proteomes" id="UP000012073"/>
    </source>
</evidence>
<feature type="transmembrane region" description="Helical" evidence="7">
    <location>
        <begin position="65"/>
        <end position="88"/>
    </location>
</feature>
<feature type="transmembrane region" description="Helical" evidence="7">
    <location>
        <begin position="20"/>
        <end position="45"/>
    </location>
</feature>
<protein>
    <submittedName>
        <fullName evidence="9">NADPH oxidase, respiratory burst oxidase homologue</fullName>
    </submittedName>
</protein>
<keyword evidence="2 7" id="KW-0812">Transmembrane</keyword>
<dbReference type="CDD" id="cd06186">
    <property type="entry name" value="NOX_Duox_like_FAD_NADP"/>
    <property type="match status" value="1"/>
</dbReference>
<comment type="subcellular location">
    <subcellularLocation>
        <location evidence="1">Membrane</location>
        <topology evidence="1">Multi-pass membrane protein</topology>
    </subcellularLocation>
</comment>
<dbReference type="Pfam" id="PF08030">
    <property type="entry name" value="NAD_binding_6"/>
    <property type="match status" value="1"/>
</dbReference>
<dbReference type="InterPro" id="IPR017938">
    <property type="entry name" value="Riboflavin_synthase-like_b-brl"/>
</dbReference>
<dbReference type="PROSITE" id="PS51384">
    <property type="entry name" value="FAD_FR"/>
    <property type="match status" value="1"/>
</dbReference>
<dbReference type="InterPro" id="IPR013121">
    <property type="entry name" value="Fe_red_NAD-bd_6"/>
</dbReference>
<feature type="transmembrane region" description="Helical" evidence="7">
    <location>
        <begin position="182"/>
        <end position="204"/>
    </location>
</feature>
<dbReference type="SUPFAM" id="SSF52343">
    <property type="entry name" value="Ferredoxin reductase-like, C-terminal NADP-linked domain"/>
    <property type="match status" value="2"/>
</dbReference>
<keyword evidence="5 7" id="KW-0472">Membrane</keyword>
<dbReference type="SFLD" id="SFLDS00052">
    <property type="entry name" value="Ferric_Reductase_Domain"/>
    <property type="match status" value="1"/>
</dbReference>
<dbReference type="STRING" id="2769.R7QP63"/>
<dbReference type="PANTHER" id="PTHR11972:SF153">
    <property type="entry name" value="SUPEROXIDE-GENERATING NADPH OXIDASE HEAVY CHAIN SUBUNIT A"/>
    <property type="match status" value="1"/>
</dbReference>
<dbReference type="Gene3D" id="3.40.50.80">
    <property type="entry name" value="Nucleotide-binding domain of ferredoxin-NADP reductase (FNR) module"/>
    <property type="match status" value="2"/>
</dbReference>
<dbReference type="KEGG" id="ccp:CHC_T00010210001"/>
<proteinExistence type="predicted"/>
<dbReference type="Gene3D" id="2.40.30.10">
    <property type="entry name" value="Translation factors"/>
    <property type="match status" value="1"/>
</dbReference>
<feature type="region of interest" description="Disordered" evidence="6">
    <location>
        <begin position="431"/>
        <end position="472"/>
    </location>
</feature>
<dbReference type="Proteomes" id="UP000012073">
    <property type="component" value="Unassembled WGS sequence"/>
</dbReference>
<evidence type="ECO:0000256" key="1">
    <source>
        <dbReference type="ARBA" id="ARBA00004141"/>
    </source>
</evidence>
<dbReference type="SFLD" id="SFLDG01169">
    <property type="entry name" value="NADPH_oxidase_subgroup_(NOX)"/>
    <property type="match status" value="1"/>
</dbReference>
<feature type="transmembrane region" description="Helical" evidence="7">
    <location>
        <begin position="630"/>
        <end position="649"/>
    </location>
</feature>